<dbReference type="PANTHER" id="PTHR44591">
    <property type="entry name" value="STRESS RESPONSE REGULATOR PROTEIN 1"/>
    <property type="match status" value="1"/>
</dbReference>
<keyword evidence="4" id="KW-0418">Kinase</keyword>
<gene>
    <name evidence="4" type="ORF">RCOM_2024390</name>
</gene>
<dbReference type="SMART" id="SM00448">
    <property type="entry name" value="REC"/>
    <property type="match status" value="1"/>
</dbReference>
<evidence type="ECO:0000313" key="5">
    <source>
        <dbReference type="Proteomes" id="UP000008311"/>
    </source>
</evidence>
<dbReference type="SUPFAM" id="SSF52172">
    <property type="entry name" value="CheY-like"/>
    <property type="match status" value="1"/>
</dbReference>
<evidence type="ECO:0000259" key="3">
    <source>
        <dbReference type="PROSITE" id="PS50110"/>
    </source>
</evidence>
<keyword evidence="4" id="KW-0808">Transferase</keyword>
<dbReference type="Proteomes" id="UP000008311">
    <property type="component" value="Unassembled WGS sequence"/>
</dbReference>
<dbReference type="PROSITE" id="PS50110">
    <property type="entry name" value="RESPONSE_REGULATORY"/>
    <property type="match status" value="1"/>
</dbReference>
<dbReference type="InParanoid" id="B9TQE7"/>
<dbReference type="InterPro" id="IPR011006">
    <property type="entry name" value="CheY-like_superfamily"/>
</dbReference>
<keyword evidence="1 2" id="KW-0597">Phosphoprotein</keyword>
<protein>
    <submittedName>
        <fullName evidence="4">Two-component sensor histidine kinase bacteria, putative</fullName>
    </submittedName>
</protein>
<dbReference type="GO" id="GO:0000160">
    <property type="term" value="P:phosphorelay signal transduction system"/>
    <property type="evidence" value="ECO:0000318"/>
    <property type="project" value="GO_Central"/>
</dbReference>
<name>B9TQE7_RICCO</name>
<feature type="modified residue" description="4-aspartylphosphate" evidence="2">
    <location>
        <position position="57"/>
    </location>
</feature>
<dbReference type="PANTHER" id="PTHR44591:SF3">
    <property type="entry name" value="RESPONSE REGULATORY DOMAIN-CONTAINING PROTEIN"/>
    <property type="match status" value="1"/>
</dbReference>
<dbReference type="GO" id="GO:0000156">
    <property type="term" value="F:phosphorelay response regulator activity"/>
    <property type="evidence" value="ECO:0000318"/>
    <property type="project" value="GO_Central"/>
</dbReference>
<dbReference type="Gene3D" id="3.40.50.2300">
    <property type="match status" value="1"/>
</dbReference>
<dbReference type="Pfam" id="PF00072">
    <property type="entry name" value="Response_reg"/>
    <property type="match status" value="1"/>
</dbReference>
<dbReference type="InterPro" id="IPR001789">
    <property type="entry name" value="Sig_transdc_resp-reg_receiver"/>
</dbReference>
<feature type="domain" description="Response regulatory" evidence="3">
    <location>
        <begin position="8"/>
        <end position="124"/>
    </location>
</feature>
<accession>B9TQE7</accession>
<dbReference type="GO" id="GO:0016301">
    <property type="term" value="F:kinase activity"/>
    <property type="evidence" value="ECO:0007669"/>
    <property type="project" value="UniProtKB-KW"/>
</dbReference>
<organism evidence="4 5">
    <name type="scientific">Ricinus communis</name>
    <name type="common">Castor bean</name>
    <dbReference type="NCBI Taxonomy" id="3988"/>
    <lineage>
        <taxon>Eukaryota</taxon>
        <taxon>Viridiplantae</taxon>
        <taxon>Streptophyta</taxon>
        <taxon>Embryophyta</taxon>
        <taxon>Tracheophyta</taxon>
        <taxon>Spermatophyta</taxon>
        <taxon>Magnoliopsida</taxon>
        <taxon>eudicotyledons</taxon>
        <taxon>Gunneridae</taxon>
        <taxon>Pentapetalae</taxon>
        <taxon>rosids</taxon>
        <taxon>fabids</taxon>
        <taxon>Malpighiales</taxon>
        <taxon>Euphorbiaceae</taxon>
        <taxon>Acalyphoideae</taxon>
        <taxon>Acalypheae</taxon>
        <taxon>Ricinus</taxon>
    </lineage>
</organism>
<evidence type="ECO:0000313" key="4">
    <source>
        <dbReference type="EMBL" id="EEF21917.1"/>
    </source>
</evidence>
<proteinExistence type="predicted"/>
<evidence type="ECO:0000256" key="1">
    <source>
        <dbReference type="ARBA" id="ARBA00022553"/>
    </source>
</evidence>
<dbReference type="InterPro" id="IPR050595">
    <property type="entry name" value="Bact_response_regulator"/>
</dbReference>
<keyword evidence="5" id="KW-1185">Reference proteome</keyword>
<evidence type="ECO:0000256" key="2">
    <source>
        <dbReference type="PROSITE-ProRule" id="PRU00169"/>
    </source>
</evidence>
<reference evidence="5" key="1">
    <citation type="journal article" date="2010" name="Nat. Biotechnol.">
        <title>Draft genome sequence of the oilseed species Ricinus communis.</title>
        <authorList>
            <person name="Chan A.P."/>
            <person name="Crabtree J."/>
            <person name="Zhao Q."/>
            <person name="Lorenzi H."/>
            <person name="Orvis J."/>
            <person name="Puiu D."/>
            <person name="Melake-Berhan A."/>
            <person name="Jones K.M."/>
            <person name="Redman J."/>
            <person name="Chen G."/>
            <person name="Cahoon E.B."/>
            <person name="Gedil M."/>
            <person name="Stanke M."/>
            <person name="Haas B.J."/>
            <person name="Wortman J.R."/>
            <person name="Fraser-Liggett C.M."/>
            <person name="Ravel J."/>
            <person name="Rabinowicz P.D."/>
        </authorList>
    </citation>
    <scope>NUCLEOTIDE SEQUENCE [LARGE SCALE GENOMIC DNA]</scope>
    <source>
        <strain evidence="5">cv. Hale</strain>
    </source>
</reference>
<dbReference type="AlphaFoldDB" id="B9TQE7"/>
<dbReference type="EMBL" id="EQ998664">
    <property type="protein sequence ID" value="EEF21917.1"/>
    <property type="molecule type" value="Genomic_DNA"/>
</dbReference>
<sequence>MGDIDDARVLLIDDDADTCTVTAEILGLSGCVVRRSSSGAQGIAEAYAFRPEVVLIDIGMPDIDGFTVATRIRSLPEIRQPILIAYTGYQCCTFRLAAERSGFDSMLQKPATIEALVGLIAALRTGARGRVPPAKIAAPMCRSQHDA</sequence>